<dbReference type="Proteomes" id="UP000188324">
    <property type="component" value="Chromosome"/>
</dbReference>
<proteinExistence type="predicted"/>
<dbReference type="OrthoDB" id="3732373at2"/>
<dbReference type="EMBL" id="CP019605">
    <property type="protein sequence ID" value="AQP44828.1"/>
    <property type="molecule type" value="Genomic_DNA"/>
</dbReference>
<sequence>MSRSPLGFAALPAAAALLLGGVALTANAAPTTAAECVRDGLVWVHVQYDDTVTGACANEFDTASEALLSTGLTTDTGAWLSTVDGRAADSGAREYWGVWTQSPADGVYSGAWEFAQVGILELTLEAGDVLGVDLEADWDLESAAPTVDPVAGLDLTAPETTPTTPAPSPTPTASASPEGPGSGADCDDPSALPINPECIGAPSTGV</sequence>
<accession>A0A1Q2CFE4</accession>
<reference evidence="1 2" key="1">
    <citation type="journal article" date="2016" name="Int. J. Syst. Evol. Microbiol.">
        <title>Tessaracoccus flavus sp. nov., isolated from the drainage system of a lindane-producing factory.</title>
        <authorList>
            <person name="Kumari R."/>
            <person name="Singh P."/>
            <person name="Schumann P."/>
            <person name="Lal R."/>
        </authorList>
    </citation>
    <scope>NUCLEOTIDE SEQUENCE [LARGE SCALE GENOMIC DNA]</scope>
    <source>
        <strain evidence="1 2">RP1T</strain>
    </source>
</reference>
<gene>
    <name evidence="1" type="ORF">RPIT_08500</name>
</gene>
<dbReference type="RefSeq" id="WP_077342277.1">
    <property type="nucleotide sequence ID" value="NZ_CP019605.1"/>
</dbReference>
<organism evidence="1 2">
    <name type="scientific">Tessaracoccus flavus</name>
    <dbReference type="NCBI Taxonomy" id="1610493"/>
    <lineage>
        <taxon>Bacteria</taxon>
        <taxon>Bacillati</taxon>
        <taxon>Actinomycetota</taxon>
        <taxon>Actinomycetes</taxon>
        <taxon>Propionibacteriales</taxon>
        <taxon>Propionibacteriaceae</taxon>
        <taxon>Tessaracoccus</taxon>
    </lineage>
</organism>
<name>A0A1Q2CFE4_9ACTN</name>
<keyword evidence="2" id="KW-1185">Reference proteome</keyword>
<dbReference type="AlphaFoldDB" id="A0A1Q2CFE4"/>
<protein>
    <submittedName>
        <fullName evidence="1">Uncharacterized protein</fullName>
    </submittedName>
</protein>
<dbReference type="KEGG" id="tfl:RPIT_08500"/>
<dbReference type="STRING" id="1610493.RPIT_08500"/>
<evidence type="ECO:0000313" key="2">
    <source>
        <dbReference type="Proteomes" id="UP000188324"/>
    </source>
</evidence>
<evidence type="ECO:0000313" key="1">
    <source>
        <dbReference type="EMBL" id="AQP44828.1"/>
    </source>
</evidence>